<dbReference type="Proteomes" id="UP001152797">
    <property type="component" value="Unassembled WGS sequence"/>
</dbReference>
<evidence type="ECO:0000313" key="4">
    <source>
        <dbReference type="EMBL" id="CAL4792599.1"/>
    </source>
</evidence>
<reference evidence="2" key="1">
    <citation type="submission" date="2022-10" db="EMBL/GenBank/DDBJ databases">
        <authorList>
            <person name="Chen Y."/>
            <person name="Dougan E. K."/>
            <person name="Chan C."/>
            <person name="Rhodes N."/>
            <person name="Thang M."/>
        </authorList>
    </citation>
    <scope>NUCLEOTIDE SEQUENCE</scope>
</reference>
<accession>A0A9P1D8V4</accession>
<protein>
    <submittedName>
        <fullName evidence="4">HMG box domain-containing protein</fullName>
    </submittedName>
</protein>
<gene>
    <name evidence="2" type="ORF">C1SCF055_LOCUS31024</name>
</gene>
<sequence>MADLPPPDNGEAGHDSETDEVPEGECGDCGQKFNEPDEDMSCHPLTVVSCKGTDSGECLRCYYIRRGSFKEVDAAMMRRLIRKNPALKDKFRGLRRKHIKQTARNPRARPRHETIDLRHFTEKKDEGFIDIFQVGKWMSIPDWIDDNVTDEAVKKKLKTLPQKRKYVTQDDMGVEGVIILPESKVKEVKIGSRSSTARVRREEYADAREAAAAHEKARAKQTVEVNTKDCKPSNTLAPRTFCL</sequence>
<name>A0A9P1D8V4_9DINO</name>
<evidence type="ECO:0000256" key="1">
    <source>
        <dbReference type="SAM" id="MobiDB-lite"/>
    </source>
</evidence>
<evidence type="ECO:0000313" key="5">
    <source>
        <dbReference type="Proteomes" id="UP001152797"/>
    </source>
</evidence>
<dbReference type="AlphaFoldDB" id="A0A9P1D8V4"/>
<proteinExistence type="predicted"/>
<evidence type="ECO:0000313" key="2">
    <source>
        <dbReference type="EMBL" id="CAI4005287.1"/>
    </source>
</evidence>
<evidence type="ECO:0000313" key="3">
    <source>
        <dbReference type="EMBL" id="CAL1158662.1"/>
    </source>
</evidence>
<dbReference type="EMBL" id="CAMXCT020003595">
    <property type="protein sequence ID" value="CAL1158662.1"/>
    <property type="molecule type" value="Genomic_DNA"/>
</dbReference>
<organism evidence="2">
    <name type="scientific">Cladocopium goreaui</name>
    <dbReference type="NCBI Taxonomy" id="2562237"/>
    <lineage>
        <taxon>Eukaryota</taxon>
        <taxon>Sar</taxon>
        <taxon>Alveolata</taxon>
        <taxon>Dinophyceae</taxon>
        <taxon>Suessiales</taxon>
        <taxon>Symbiodiniaceae</taxon>
        <taxon>Cladocopium</taxon>
    </lineage>
</organism>
<dbReference type="OrthoDB" id="10274148at2759"/>
<dbReference type="EMBL" id="CAMXCT010003595">
    <property type="protein sequence ID" value="CAI4005287.1"/>
    <property type="molecule type" value="Genomic_DNA"/>
</dbReference>
<feature type="region of interest" description="Disordered" evidence="1">
    <location>
        <begin position="1"/>
        <end position="32"/>
    </location>
</feature>
<keyword evidence="5" id="KW-1185">Reference proteome</keyword>
<dbReference type="EMBL" id="CAMXCT030003595">
    <property type="protein sequence ID" value="CAL4792599.1"/>
    <property type="molecule type" value="Genomic_DNA"/>
</dbReference>
<comment type="caution">
    <text evidence="2">The sequence shown here is derived from an EMBL/GenBank/DDBJ whole genome shotgun (WGS) entry which is preliminary data.</text>
</comment>
<feature type="compositionally biased region" description="Acidic residues" evidence="1">
    <location>
        <begin position="17"/>
        <end position="26"/>
    </location>
</feature>
<reference evidence="3" key="2">
    <citation type="submission" date="2024-04" db="EMBL/GenBank/DDBJ databases">
        <authorList>
            <person name="Chen Y."/>
            <person name="Shah S."/>
            <person name="Dougan E. K."/>
            <person name="Thang M."/>
            <person name="Chan C."/>
        </authorList>
    </citation>
    <scope>NUCLEOTIDE SEQUENCE [LARGE SCALE GENOMIC DNA]</scope>
</reference>